<dbReference type="RefSeq" id="WP_116006948.1">
    <property type="nucleotide sequence ID" value="NZ_QUOU01000001.1"/>
</dbReference>
<dbReference type="Pfam" id="PF11280">
    <property type="entry name" value="DUF3081"/>
    <property type="match status" value="1"/>
</dbReference>
<accession>A0A3E0TP20</accession>
<dbReference type="InterPro" id="IPR021432">
    <property type="entry name" value="DUF3081"/>
</dbReference>
<protein>
    <submittedName>
        <fullName evidence="1">DUF3081 family protein</fullName>
    </submittedName>
</protein>
<dbReference type="OrthoDB" id="5818611at2"/>
<sequence>MHNELDVKYCLSVFNKVLSEGEISEGEISDGKRHWHGLAAWADFDGYTCYLEFNQVVVTLLFHGKYAVDMPNDDAWQQFLKKINSLRGSL</sequence>
<comment type="caution">
    <text evidence="1">The sequence shown here is derived from an EMBL/GenBank/DDBJ whole genome shotgun (WGS) entry which is preliminary data.</text>
</comment>
<dbReference type="AlphaFoldDB" id="A0A3E0TP20"/>
<dbReference type="EMBL" id="QUOU01000001">
    <property type="protein sequence ID" value="REL25822.1"/>
    <property type="molecule type" value="Genomic_DNA"/>
</dbReference>
<organism evidence="1 2">
    <name type="scientific">Thalassotalea euphylliae</name>
    <dbReference type="NCBI Taxonomy" id="1655234"/>
    <lineage>
        <taxon>Bacteria</taxon>
        <taxon>Pseudomonadati</taxon>
        <taxon>Pseudomonadota</taxon>
        <taxon>Gammaproteobacteria</taxon>
        <taxon>Alteromonadales</taxon>
        <taxon>Colwelliaceae</taxon>
        <taxon>Thalassotalea</taxon>
    </lineage>
</organism>
<proteinExistence type="predicted"/>
<reference evidence="1 2" key="1">
    <citation type="submission" date="2018-08" db="EMBL/GenBank/DDBJ databases">
        <title>Thalassotalea euphylliae genome.</title>
        <authorList>
            <person name="Summers S."/>
            <person name="Rice S.A."/>
            <person name="Freckelton M.L."/>
            <person name="Nedved B.T."/>
            <person name="Hadfield M.G."/>
        </authorList>
    </citation>
    <scope>NUCLEOTIDE SEQUENCE [LARGE SCALE GENOMIC DNA]</scope>
    <source>
        <strain evidence="1 2">H1</strain>
    </source>
</reference>
<gene>
    <name evidence="1" type="ORF">DXX93_04095</name>
</gene>
<evidence type="ECO:0000313" key="2">
    <source>
        <dbReference type="Proteomes" id="UP000256478"/>
    </source>
</evidence>
<evidence type="ECO:0000313" key="1">
    <source>
        <dbReference type="EMBL" id="REL25822.1"/>
    </source>
</evidence>
<dbReference type="Proteomes" id="UP000256478">
    <property type="component" value="Unassembled WGS sequence"/>
</dbReference>
<name>A0A3E0TP20_9GAMM</name>